<dbReference type="CDD" id="cd18793">
    <property type="entry name" value="SF2_C_SNF"/>
    <property type="match status" value="1"/>
</dbReference>
<dbReference type="SMART" id="SM00490">
    <property type="entry name" value="HELICc"/>
    <property type="match status" value="1"/>
</dbReference>
<dbReference type="InterPro" id="IPR027417">
    <property type="entry name" value="P-loop_NTPase"/>
</dbReference>
<dbReference type="PANTHER" id="PTHR45623">
    <property type="entry name" value="CHROMODOMAIN-HELICASE-DNA-BINDING PROTEIN 3-RELATED-RELATED"/>
    <property type="match status" value="1"/>
</dbReference>
<keyword evidence="6" id="KW-0067">ATP-binding</keyword>
<feature type="compositionally biased region" description="Low complexity" evidence="9">
    <location>
        <begin position="27"/>
        <end position="44"/>
    </location>
</feature>
<dbReference type="FunFam" id="3.40.50.10810:FF:000015">
    <property type="entry name" value="lymphoid-specific helicase isoform X1"/>
    <property type="match status" value="1"/>
</dbReference>
<feature type="compositionally biased region" description="Low complexity" evidence="9">
    <location>
        <begin position="986"/>
        <end position="995"/>
    </location>
</feature>
<feature type="region of interest" description="Disordered" evidence="9">
    <location>
        <begin position="21"/>
        <end position="64"/>
    </location>
</feature>
<feature type="compositionally biased region" description="Acidic residues" evidence="9">
    <location>
        <begin position="963"/>
        <end position="973"/>
    </location>
</feature>
<dbReference type="SUPFAM" id="SSF46689">
    <property type="entry name" value="Homeodomain-like"/>
    <property type="match status" value="2"/>
</dbReference>
<feature type="region of interest" description="Disordered" evidence="9">
    <location>
        <begin position="918"/>
        <end position="1010"/>
    </location>
</feature>
<comment type="subcellular location">
    <subcellularLocation>
        <location evidence="1">Nucleus</location>
    </subcellularLocation>
</comment>
<dbReference type="Gene3D" id="1.10.1040.30">
    <property type="entry name" value="ISWI, HAND domain"/>
    <property type="match status" value="1"/>
</dbReference>
<evidence type="ECO:0000313" key="12">
    <source>
        <dbReference type="EMBL" id="LAC24427.1"/>
    </source>
</evidence>
<dbReference type="GO" id="GO:0004386">
    <property type="term" value="F:helicase activity"/>
    <property type="evidence" value="ECO:0007669"/>
    <property type="project" value="UniProtKB-KW"/>
</dbReference>
<dbReference type="GO" id="GO:0016887">
    <property type="term" value="F:ATP hydrolysis activity"/>
    <property type="evidence" value="ECO:0007669"/>
    <property type="project" value="TreeGrafter"/>
</dbReference>
<organism evidence="12">
    <name type="scientific">Hirondellea gigas</name>
    <dbReference type="NCBI Taxonomy" id="1518452"/>
    <lineage>
        <taxon>Eukaryota</taxon>
        <taxon>Metazoa</taxon>
        <taxon>Ecdysozoa</taxon>
        <taxon>Arthropoda</taxon>
        <taxon>Crustacea</taxon>
        <taxon>Multicrustacea</taxon>
        <taxon>Malacostraca</taxon>
        <taxon>Eumalacostraca</taxon>
        <taxon>Peracarida</taxon>
        <taxon>Amphipoda</taxon>
        <taxon>Amphilochidea</taxon>
        <taxon>Lysianassida</taxon>
        <taxon>Lysianassidira</taxon>
        <taxon>Lysianassoidea</taxon>
        <taxon>Lysianassidae</taxon>
        <taxon>Hirondellea</taxon>
    </lineage>
</organism>
<accession>A0A6A7G0I3</accession>
<dbReference type="GO" id="GO:0003677">
    <property type="term" value="F:DNA binding"/>
    <property type="evidence" value="ECO:0007669"/>
    <property type="project" value="InterPro"/>
</dbReference>
<keyword evidence="7" id="KW-0175">Coiled coil</keyword>
<evidence type="ECO:0000256" key="3">
    <source>
        <dbReference type="ARBA" id="ARBA00022741"/>
    </source>
</evidence>
<feature type="compositionally biased region" description="Low complexity" evidence="9">
    <location>
        <begin position="942"/>
        <end position="957"/>
    </location>
</feature>
<dbReference type="PANTHER" id="PTHR45623:SF49">
    <property type="entry name" value="SWI_SNF-RELATED MATRIX-ASSOCIATED ACTIN-DEPENDENT REGULATOR OF CHROMATIN SUBFAMILY A MEMBER 5"/>
    <property type="match status" value="1"/>
</dbReference>
<feature type="compositionally biased region" description="Polar residues" evidence="9">
    <location>
        <begin position="926"/>
        <end position="938"/>
    </location>
</feature>
<dbReference type="GO" id="GO:0034728">
    <property type="term" value="P:nucleosome organization"/>
    <property type="evidence" value="ECO:0007669"/>
    <property type="project" value="TreeGrafter"/>
</dbReference>
<comment type="similarity">
    <text evidence="2">Belongs to the SNF2/RAD54 helicase family. ISWI subfamily.</text>
</comment>
<keyword evidence="8" id="KW-0539">Nucleus</keyword>
<reference evidence="12" key="1">
    <citation type="submission" date="2017-11" db="EMBL/GenBank/DDBJ databases">
        <title>The sensing device of the deep-sea amphipod.</title>
        <authorList>
            <person name="Kobayashi H."/>
            <person name="Nagahama T."/>
            <person name="Arai W."/>
            <person name="Sasagawa Y."/>
            <person name="Umeda M."/>
            <person name="Hayashi T."/>
            <person name="Nikaido I."/>
            <person name="Watanabe H."/>
            <person name="Oguri K."/>
            <person name="Kitazato H."/>
            <person name="Fujioka K."/>
            <person name="Kido Y."/>
            <person name="Takami H."/>
        </authorList>
    </citation>
    <scope>NUCLEOTIDE SEQUENCE</scope>
    <source>
        <tissue evidence="12">Whole body</tissue>
    </source>
</reference>
<evidence type="ECO:0000256" key="8">
    <source>
        <dbReference type="ARBA" id="ARBA00023242"/>
    </source>
</evidence>
<dbReference type="GO" id="GO:0042393">
    <property type="term" value="F:histone binding"/>
    <property type="evidence" value="ECO:0007669"/>
    <property type="project" value="TreeGrafter"/>
</dbReference>
<feature type="domain" description="Helicase C-terminal" evidence="11">
    <location>
        <begin position="394"/>
        <end position="545"/>
    </location>
</feature>
<dbReference type="InterPro" id="IPR009057">
    <property type="entry name" value="Homeodomain-like_sf"/>
</dbReference>
<dbReference type="Gene3D" id="3.40.50.300">
    <property type="entry name" value="P-loop containing nucleotide triphosphate hydrolases"/>
    <property type="match status" value="1"/>
</dbReference>
<dbReference type="Pfam" id="PF00176">
    <property type="entry name" value="SNF2-rel_dom"/>
    <property type="match status" value="1"/>
</dbReference>
<dbReference type="InterPro" id="IPR049730">
    <property type="entry name" value="SNF2/RAD54-like_C"/>
</dbReference>
<dbReference type="SMART" id="SM00487">
    <property type="entry name" value="DEXDc"/>
    <property type="match status" value="1"/>
</dbReference>
<evidence type="ECO:0000259" key="11">
    <source>
        <dbReference type="PROSITE" id="PS51194"/>
    </source>
</evidence>
<evidence type="ECO:0000256" key="5">
    <source>
        <dbReference type="ARBA" id="ARBA00022806"/>
    </source>
</evidence>
<evidence type="ECO:0000256" key="7">
    <source>
        <dbReference type="ARBA" id="ARBA00023054"/>
    </source>
</evidence>
<dbReference type="InterPro" id="IPR014001">
    <property type="entry name" value="Helicase_ATP-bd"/>
</dbReference>
<name>A0A6A7G0I3_9CRUS</name>
<dbReference type="InterPro" id="IPR036306">
    <property type="entry name" value="ISWI_HAND-dom_sf"/>
</dbReference>
<dbReference type="Gene3D" id="3.40.50.10810">
    <property type="entry name" value="Tandem AAA-ATPase domain"/>
    <property type="match status" value="1"/>
</dbReference>
<dbReference type="InterPro" id="IPR001650">
    <property type="entry name" value="Helicase_C-like"/>
</dbReference>
<dbReference type="GO" id="GO:0000785">
    <property type="term" value="C:chromatin"/>
    <property type="evidence" value="ECO:0007669"/>
    <property type="project" value="TreeGrafter"/>
</dbReference>
<sequence>MSANEKLNALLAKVKHLSERAITARDSTSSSPSSSQRSTTLLLSPGKRNRMSEREGDEEFLSEATKDEKGLTITRLSEQPPNIKNGEMRQYQLAGLNWLIRLYEMHLSGILADEMGLGKTLQTISLLAYLRQYCNIFGHYLVVVPKSTVRNWMIEFGRWCPEINAIKLDGDKEDRRKIIKSTIRHKDFDVLILSYEIAIIEKTALKKIRWKYLIVDEAHRLKNDKSLLSIILRTFHSENRLLITGTPLQNNIHELWSLLNFLLPDVFASAEDFESFFDFSDTKAQNSMVSQLHKLLRPFLLRRLKCDVEKDLPPKTEILLYVGMSKLQKRVYKSILMREIDSLNGSTTQKTRLLNIVMQLRKASNHPYLFDGIEDRDLDPFGEHLIENSGKLVILDKLLTKLRKQNSRVLIFSQMTRQLDILEDFCTIRDHKFCRIDGSTSGDDRQDQMDSFNAPNSEEFLFLLSTRAGGLGINLATADTVILYDSDWNPQVDLQAQDRAHRIGQTKKVFVYRFVTQDSVEEKVIERAELKLKLDALVIQQGRMSHSNALSKDAMLSMIRYGADKIFRSEETTITDEDIDILVDRGVKKTEEMNAKLQKYVKRSEQIGFSLDSTNYQILDGVDYSDITLAKRDKRIAEYELLQTLHESMGKRERKSRTHLSYDVDVYFRKALQLPPKKVVHRGPKTRRLPVLHDFQFYNRKRLYQLHEKEVMFAGKYQFEKPPDGLTALTEEEEQERTKLLEEGFSSWNRRDFYAFVKLCKLFGRDSVDSIKGEIPGKTAKEVCEYHKAFWANSSNIEDLDRYVKNIERGETKLLREREFIEIVRLKVAKYENPMYELIIKIPTQKGKGFTLEEDRFLLCEIDRIGYGNWDVLKRSIRRNVRFRFDYFFKSRTSPELNRRIDVLIRLIQKEGEAPKQNGIRKVNLSARSTPSGSPTHHSNVDSSTATDSSPKPSKSSLNPMEIVDDGDIDSEESSNIAGRKRKVLVKSNISNSSTKKSKSSVDVLKDSNDIPIGKREVQITYHEEKN</sequence>
<evidence type="ECO:0000256" key="6">
    <source>
        <dbReference type="ARBA" id="ARBA00022840"/>
    </source>
</evidence>
<dbReference type="PROSITE" id="PS51194">
    <property type="entry name" value="HELICASE_CTER"/>
    <property type="match status" value="1"/>
</dbReference>
<dbReference type="GO" id="GO:0140658">
    <property type="term" value="F:ATP-dependent chromatin remodeler activity"/>
    <property type="evidence" value="ECO:0007669"/>
    <property type="project" value="TreeGrafter"/>
</dbReference>
<dbReference type="GO" id="GO:0005634">
    <property type="term" value="C:nucleus"/>
    <property type="evidence" value="ECO:0007669"/>
    <property type="project" value="UniProtKB-SubCell"/>
</dbReference>
<dbReference type="FunFam" id="3.40.50.300:FF:000082">
    <property type="entry name" value="ISWI chromatin remodeling complex ATPase ISW1"/>
    <property type="match status" value="1"/>
</dbReference>
<dbReference type="GO" id="GO:0031491">
    <property type="term" value="F:nucleosome binding"/>
    <property type="evidence" value="ECO:0007669"/>
    <property type="project" value="InterPro"/>
</dbReference>
<dbReference type="InterPro" id="IPR038718">
    <property type="entry name" value="SNF2-like_sf"/>
</dbReference>
<dbReference type="InterPro" id="IPR015195">
    <property type="entry name" value="SLIDE"/>
</dbReference>
<dbReference type="Gene3D" id="1.10.10.60">
    <property type="entry name" value="Homeodomain-like"/>
    <property type="match status" value="2"/>
</dbReference>
<keyword evidence="4" id="KW-0378">Hydrolase</keyword>
<feature type="domain" description="Helicase ATP-binding" evidence="10">
    <location>
        <begin position="100"/>
        <end position="265"/>
    </location>
</feature>
<dbReference type="EMBL" id="IACT01005264">
    <property type="protein sequence ID" value="LAC24427.1"/>
    <property type="molecule type" value="mRNA"/>
</dbReference>
<protein>
    <submittedName>
        <fullName evidence="12">ISWI chromatin-remodeling complex ATPase CHR11</fullName>
    </submittedName>
</protein>
<evidence type="ECO:0000256" key="1">
    <source>
        <dbReference type="ARBA" id="ARBA00004123"/>
    </source>
</evidence>
<evidence type="ECO:0000256" key="4">
    <source>
        <dbReference type="ARBA" id="ARBA00022801"/>
    </source>
</evidence>
<dbReference type="Pfam" id="PF09111">
    <property type="entry name" value="SLIDE"/>
    <property type="match status" value="1"/>
</dbReference>
<dbReference type="InterPro" id="IPR000330">
    <property type="entry name" value="SNF2_N"/>
</dbReference>
<dbReference type="Pfam" id="PF00271">
    <property type="entry name" value="Helicase_C"/>
    <property type="match status" value="1"/>
</dbReference>
<dbReference type="GO" id="GO:0005524">
    <property type="term" value="F:ATP binding"/>
    <property type="evidence" value="ECO:0007669"/>
    <property type="project" value="UniProtKB-KW"/>
</dbReference>
<keyword evidence="5" id="KW-0347">Helicase</keyword>
<evidence type="ECO:0000259" key="10">
    <source>
        <dbReference type="PROSITE" id="PS51192"/>
    </source>
</evidence>
<proteinExistence type="evidence at transcript level"/>
<evidence type="ECO:0000256" key="2">
    <source>
        <dbReference type="ARBA" id="ARBA00009687"/>
    </source>
</evidence>
<dbReference type="SUPFAM" id="SSF101224">
    <property type="entry name" value="HAND domain of the nucleosome remodeling ATPase ISWI"/>
    <property type="match status" value="1"/>
</dbReference>
<dbReference type="AlphaFoldDB" id="A0A6A7G0I3"/>
<evidence type="ECO:0000256" key="9">
    <source>
        <dbReference type="SAM" id="MobiDB-lite"/>
    </source>
</evidence>
<dbReference type="PROSITE" id="PS51192">
    <property type="entry name" value="HELICASE_ATP_BIND_1"/>
    <property type="match status" value="1"/>
</dbReference>
<dbReference type="SUPFAM" id="SSF52540">
    <property type="entry name" value="P-loop containing nucleoside triphosphate hydrolases"/>
    <property type="match status" value="2"/>
</dbReference>
<keyword evidence="3" id="KW-0547">Nucleotide-binding</keyword>